<sequence length="46" mass="5123">MVGQAIAWLDVQPDELRLDLLCDRGDFIFSLAKFTREVVDVEGVAA</sequence>
<dbReference type="AlphaFoldDB" id="A0A0T9LIQ8"/>
<evidence type="ECO:0000313" key="1">
    <source>
        <dbReference type="EMBL" id="CNE98127.1"/>
    </source>
</evidence>
<organism evidence="1 2">
    <name type="scientific">Yersinia kristensenii</name>
    <dbReference type="NCBI Taxonomy" id="28152"/>
    <lineage>
        <taxon>Bacteria</taxon>
        <taxon>Pseudomonadati</taxon>
        <taxon>Pseudomonadota</taxon>
        <taxon>Gammaproteobacteria</taxon>
        <taxon>Enterobacterales</taxon>
        <taxon>Yersiniaceae</taxon>
        <taxon>Yersinia</taxon>
    </lineage>
</organism>
<dbReference type="Proteomes" id="UP000045824">
    <property type="component" value="Unassembled WGS sequence"/>
</dbReference>
<keyword evidence="1" id="KW-0489">Methyltransferase</keyword>
<name>A0A0T9LIQ8_YERKR</name>
<dbReference type="EMBL" id="CPYI01000011">
    <property type="protein sequence ID" value="CNE98127.1"/>
    <property type="molecule type" value="Genomic_DNA"/>
</dbReference>
<proteinExistence type="predicted"/>
<dbReference type="EC" id="2.1.1.-" evidence="1"/>
<accession>A0A0T9LIQ8</accession>
<evidence type="ECO:0000313" key="2">
    <source>
        <dbReference type="Proteomes" id="UP000045824"/>
    </source>
</evidence>
<keyword evidence="1" id="KW-0808">Transferase</keyword>
<protein>
    <submittedName>
        <fullName evidence="1">23S rRNA 5-methyluridine methyltransferase</fullName>
        <ecNumber evidence="1">2.1.1.-</ecNumber>
        <ecNumber evidence="1">2.1.1.190</ecNumber>
    </submittedName>
</protein>
<reference evidence="1 2" key="1">
    <citation type="submission" date="2015-03" db="EMBL/GenBank/DDBJ databases">
        <authorList>
            <person name="Murphy D."/>
        </authorList>
    </citation>
    <scope>NUCLEOTIDE SEQUENCE [LARGE SCALE GENOMIC DNA]</scope>
    <source>
        <strain evidence="1 2">FCF326</strain>
    </source>
</reference>
<dbReference type="EC" id="2.1.1.190" evidence="1"/>
<dbReference type="RefSeq" id="WP_245610301.1">
    <property type="nucleotide sequence ID" value="NZ_CABMLW010000003.1"/>
</dbReference>
<gene>
    <name evidence="1" type="primary">rumA</name>
    <name evidence="1" type="ORF">ERS008491_02754</name>
</gene>
<dbReference type="GO" id="GO:0032259">
    <property type="term" value="P:methylation"/>
    <property type="evidence" value="ECO:0007669"/>
    <property type="project" value="UniProtKB-KW"/>
</dbReference>
<dbReference type="GO" id="GO:0008168">
    <property type="term" value="F:methyltransferase activity"/>
    <property type="evidence" value="ECO:0007669"/>
    <property type="project" value="UniProtKB-KW"/>
</dbReference>